<dbReference type="InterPro" id="IPR009716">
    <property type="entry name" value="Ferroportin-1"/>
</dbReference>
<dbReference type="Pfam" id="PF06963">
    <property type="entry name" value="FPN1"/>
    <property type="match status" value="2"/>
</dbReference>
<evidence type="ECO:0000256" key="6">
    <source>
        <dbReference type="RuleBase" id="RU365065"/>
    </source>
</evidence>
<dbReference type="GO" id="GO:0005381">
    <property type="term" value="F:iron ion transmembrane transporter activity"/>
    <property type="evidence" value="ECO:0007669"/>
    <property type="project" value="UniProtKB-UniRule"/>
</dbReference>
<organism evidence="7 8">
    <name type="scientific">Ensete ventricosum</name>
    <name type="common">Abyssinian banana</name>
    <name type="synonym">Musa ensete</name>
    <dbReference type="NCBI Taxonomy" id="4639"/>
    <lineage>
        <taxon>Eukaryota</taxon>
        <taxon>Viridiplantae</taxon>
        <taxon>Streptophyta</taxon>
        <taxon>Embryophyta</taxon>
        <taxon>Tracheophyta</taxon>
        <taxon>Spermatophyta</taxon>
        <taxon>Magnoliopsida</taxon>
        <taxon>Liliopsida</taxon>
        <taxon>Zingiberales</taxon>
        <taxon>Musaceae</taxon>
        <taxon>Ensete</taxon>
    </lineage>
</organism>
<keyword evidence="3 6" id="KW-0812">Transmembrane</keyword>
<keyword evidence="6" id="KW-0406">Ion transport</keyword>
<keyword evidence="4 6" id="KW-1133">Transmembrane helix</keyword>
<evidence type="ECO:0000313" key="8">
    <source>
        <dbReference type="Proteomes" id="UP000287651"/>
    </source>
</evidence>
<feature type="transmembrane region" description="Helical" evidence="6">
    <location>
        <begin position="22"/>
        <end position="48"/>
    </location>
</feature>
<evidence type="ECO:0000256" key="2">
    <source>
        <dbReference type="ARBA" id="ARBA00022448"/>
    </source>
</evidence>
<evidence type="ECO:0000256" key="4">
    <source>
        <dbReference type="ARBA" id="ARBA00022989"/>
    </source>
</evidence>
<comment type="function">
    <text evidence="6">May be involved in iron transport and iron homeostasis.</text>
</comment>
<name>A0A426ZA26_ENSVE</name>
<dbReference type="PANTHER" id="PTHR11660">
    <property type="entry name" value="SOLUTE CARRIER FAMILY 40 MEMBER"/>
    <property type="match status" value="1"/>
</dbReference>
<accession>A0A426ZA26</accession>
<evidence type="ECO:0000256" key="1">
    <source>
        <dbReference type="ARBA" id="ARBA00004141"/>
    </source>
</evidence>
<evidence type="ECO:0000256" key="3">
    <source>
        <dbReference type="ARBA" id="ARBA00022692"/>
    </source>
</evidence>
<evidence type="ECO:0000256" key="5">
    <source>
        <dbReference type="ARBA" id="ARBA00023136"/>
    </source>
</evidence>
<dbReference type="PANTHER" id="PTHR11660:SF57">
    <property type="entry name" value="SOLUTE CARRIER FAMILY 40 MEMBER"/>
    <property type="match status" value="1"/>
</dbReference>
<protein>
    <recommendedName>
        <fullName evidence="6">Solute carrier family 40 member</fullName>
    </recommendedName>
</protein>
<dbReference type="AlphaFoldDB" id="A0A426ZA26"/>
<dbReference type="Proteomes" id="UP000287651">
    <property type="component" value="Unassembled WGS sequence"/>
</dbReference>
<reference evidence="7 8" key="1">
    <citation type="journal article" date="2014" name="Agronomy (Basel)">
        <title>A Draft Genome Sequence for Ensete ventricosum, the Drought-Tolerant Tree Against Hunger.</title>
        <authorList>
            <person name="Harrison J."/>
            <person name="Moore K.A."/>
            <person name="Paszkiewicz K."/>
            <person name="Jones T."/>
            <person name="Grant M."/>
            <person name="Ambacheew D."/>
            <person name="Muzemil S."/>
            <person name="Studholme D.J."/>
        </authorList>
    </citation>
    <scope>NUCLEOTIDE SEQUENCE [LARGE SCALE GENOMIC DNA]</scope>
</reference>
<feature type="transmembrane region" description="Helical" evidence="6">
    <location>
        <begin position="98"/>
        <end position="116"/>
    </location>
</feature>
<evidence type="ECO:0000313" key="7">
    <source>
        <dbReference type="EMBL" id="RRT60824.1"/>
    </source>
</evidence>
<keyword evidence="2 6" id="KW-0813">Transport</keyword>
<dbReference type="EMBL" id="AMZH03007631">
    <property type="protein sequence ID" value="RRT60824.1"/>
    <property type="molecule type" value="Genomic_DNA"/>
</dbReference>
<comment type="similarity">
    <text evidence="6">Belongs to the ferroportin (FP) (TC 2.A.100) family. SLC40A subfamily.</text>
</comment>
<feature type="transmembrane region" description="Helical" evidence="6">
    <location>
        <begin position="69"/>
        <end position="92"/>
    </location>
</feature>
<keyword evidence="5 6" id="KW-0472">Membrane</keyword>
<sequence>MPLSILHSFGTLMTATLEWKGIPAYAIGLARGISAIIGIAATVVYPIVHSHISTLRTGLWSIWTQVSLPFRHCFGYMLQWCFLLVCVASVWMHNSITSAWMLMGGVAASRLGLWMFDLAVMQQMQVEIISDAYHFICDLNP</sequence>
<comment type="subcellular location">
    <subcellularLocation>
        <location evidence="1 6">Membrane</location>
        <topology evidence="1 6">Multi-pass membrane protein</topology>
    </subcellularLocation>
</comment>
<gene>
    <name evidence="7" type="ORF">B296_00026395</name>
</gene>
<dbReference type="GO" id="GO:0016020">
    <property type="term" value="C:membrane"/>
    <property type="evidence" value="ECO:0007669"/>
    <property type="project" value="UniProtKB-SubCell"/>
</dbReference>
<comment type="caution">
    <text evidence="6">Lacks conserved residue(s) required for the propagation of feature annotation.</text>
</comment>
<comment type="caution">
    <text evidence="7">The sequence shown here is derived from an EMBL/GenBank/DDBJ whole genome shotgun (WGS) entry which is preliminary data.</text>
</comment>
<proteinExistence type="inferred from homology"/>